<evidence type="ECO:0000313" key="2">
    <source>
        <dbReference type="EMBL" id="QAA33311.1"/>
    </source>
</evidence>
<proteinExistence type="predicted"/>
<feature type="transmembrane region" description="Helical" evidence="1">
    <location>
        <begin position="6"/>
        <end position="24"/>
    </location>
</feature>
<sequence>MRNKLAIITVGIAAILIIGYFKFFSDFSYLVNTKGNITTANSSGSGGTFKGKKGEKVDFFCNSTVKQGNLAIVLKDSNGKVVKNFEANKDYKEQISLDKDGEYDFSVKYENFVGIFDIKCK</sequence>
<gene>
    <name evidence="2" type="ORF">C1I91_17585</name>
</gene>
<dbReference type="RefSeq" id="WP_128214034.1">
    <property type="nucleotide sequence ID" value="NZ_CP025746.1"/>
</dbReference>
<dbReference type="KEGG" id="cmah:C1I91_17585"/>
<accession>A0A410DWA7</accession>
<keyword evidence="1" id="KW-0812">Transmembrane</keyword>
<organism evidence="2 3">
    <name type="scientific">Clostridium manihotivorum</name>
    <dbReference type="NCBI Taxonomy" id="2320868"/>
    <lineage>
        <taxon>Bacteria</taxon>
        <taxon>Bacillati</taxon>
        <taxon>Bacillota</taxon>
        <taxon>Clostridia</taxon>
        <taxon>Eubacteriales</taxon>
        <taxon>Clostridiaceae</taxon>
        <taxon>Clostridium</taxon>
    </lineage>
</organism>
<dbReference type="AlphaFoldDB" id="A0A410DWA7"/>
<dbReference type="EMBL" id="CP025746">
    <property type="protein sequence ID" value="QAA33311.1"/>
    <property type="molecule type" value="Genomic_DNA"/>
</dbReference>
<dbReference type="Proteomes" id="UP000286268">
    <property type="component" value="Chromosome"/>
</dbReference>
<keyword evidence="3" id="KW-1185">Reference proteome</keyword>
<evidence type="ECO:0000313" key="3">
    <source>
        <dbReference type="Proteomes" id="UP000286268"/>
    </source>
</evidence>
<name>A0A410DWA7_9CLOT</name>
<keyword evidence="1" id="KW-1133">Transmembrane helix</keyword>
<reference evidence="2 3" key="1">
    <citation type="submission" date="2018-01" db="EMBL/GenBank/DDBJ databases">
        <title>Genome Sequencing and Assembly of Anaerobacter polyendosporus strain CT4.</title>
        <authorList>
            <person name="Tachaapaikoon C."/>
            <person name="Sutheeworapong S."/>
            <person name="Jenjaroenpun P."/>
            <person name="Wongsurawat T."/>
            <person name="Nookeaw I."/>
            <person name="Cheawchanlertfa P."/>
            <person name="Kosugi A."/>
            <person name="Cheevadhanarak S."/>
            <person name="Ratanakhanokchai K."/>
        </authorList>
    </citation>
    <scope>NUCLEOTIDE SEQUENCE [LARGE SCALE GENOMIC DNA]</scope>
    <source>
        <strain evidence="2 3">CT4</strain>
    </source>
</reference>
<keyword evidence="1" id="KW-0472">Membrane</keyword>
<evidence type="ECO:0000256" key="1">
    <source>
        <dbReference type="SAM" id="Phobius"/>
    </source>
</evidence>
<dbReference type="OrthoDB" id="1938079at2"/>
<protein>
    <submittedName>
        <fullName evidence="2">Uncharacterized protein</fullName>
    </submittedName>
</protein>